<feature type="signal peptide" evidence="1">
    <location>
        <begin position="1"/>
        <end position="21"/>
    </location>
</feature>
<reference evidence="2" key="1">
    <citation type="submission" date="2022-01" db="EMBL/GenBank/DDBJ databases">
        <authorList>
            <person name="Wang Y."/>
        </authorList>
    </citation>
    <scope>NUCLEOTIDE SEQUENCE</scope>
    <source>
        <strain evidence="2">WB101</strain>
    </source>
</reference>
<evidence type="ECO:0000256" key="1">
    <source>
        <dbReference type="SAM" id="SignalP"/>
    </source>
</evidence>
<keyword evidence="3" id="KW-1185">Reference proteome</keyword>
<gene>
    <name evidence="2" type="ORF">L6773_08260</name>
</gene>
<accession>A0ABS9KCH8</accession>
<comment type="caution">
    <text evidence="2">The sequence shown here is derived from an EMBL/GenBank/DDBJ whole genome shotgun (WGS) entry which is preliminary data.</text>
</comment>
<sequence length="149" mass="16904">MKNIILLLLPVLFLLSGCLSQEPSEVQIHTDECTYCKMVISDGRYTAQLVSDKGKSYPFDSIECMAAYEHTNPGVAEGAKLYVTSFTEPRHWLLVEESDIYKSDDIQSPMGLSLFALRSDSNVPEMIDDAELQTWQQIVQYVTSSWEIR</sequence>
<dbReference type="EMBL" id="JAKLWS010000008">
    <property type="protein sequence ID" value="MCG2588553.1"/>
    <property type="molecule type" value="Genomic_DNA"/>
</dbReference>
<evidence type="ECO:0000313" key="2">
    <source>
        <dbReference type="EMBL" id="MCG2588553.1"/>
    </source>
</evidence>
<proteinExistence type="predicted"/>
<organism evidence="2 3">
    <name type="scientific">Rhodohalobacter sulfatireducens</name>
    <dbReference type="NCBI Taxonomy" id="2911366"/>
    <lineage>
        <taxon>Bacteria</taxon>
        <taxon>Pseudomonadati</taxon>
        <taxon>Balneolota</taxon>
        <taxon>Balneolia</taxon>
        <taxon>Balneolales</taxon>
        <taxon>Balneolaceae</taxon>
        <taxon>Rhodohalobacter</taxon>
    </lineage>
</organism>
<dbReference type="RefSeq" id="WP_237853393.1">
    <property type="nucleotide sequence ID" value="NZ_JAKLWS010000008.1"/>
</dbReference>
<evidence type="ECO:0008006" key="4">
    <source>
        <dbReference type="Google" id="ProtNLM"/>
    </source>
</evidence>
<name>A0ABS9KCH8_9BACT</name>
<dbReference type="SUPFAM" id="SSF160387">
    <property type="entry name" value="NosL/MerB-like"/>
    <property type="match status" value="1"/>
</dbReference>
<keyword evidence="1" id="KW-0732">Signal</keyword>
<dbReference type="Proteomes" id="UP001165366">
    <property type="component" value="Unassembled WGS sequence"/>
</dbReference>
<dbReference type="PROSITE" id="PS51257">
    <property type="entry name" value="PROKAR_LIPOPROTEIN"/>
    <property type="match status" value="1"/>
</dbReference>
<protein>
    <recommendedName>
        <fullName evidence="4">Copper chaperone NosL</fullName>
    </recommendedName>
</protein>
<feature type="chain" id="PRO_5047489208" description="Copper chaperone NosL" evidence="1">
    <location>
        <begin position="22"/>
        <end position="149"/>
    </location>
</feature>
<reference evidence="2" key="2">
    <citation type="submission" date="2024-05" db="EMBL/GenBank/DDBJ databases">
        <title>Rhodohalobacter halophilus gen. nov., sp. nov., a moderately halophilic member of the family Balneolaceae.</title>
        <authorList>
            <person name="Xia J."/>
        </authorList>
    </citation>
    <scope>NUCLEOTIDE SEQUENCE</scope>
    <source>
        <strain evidence="2">WB101</strain>
    </source>
</reference>
<evidence type="ECO:0000313" key="3">
    <source>
        <dbReference type="Proteomes" id="UP001165366"/>
    </source>
</evidence>